<dbReference type="EMBL" id="LQWZ01000009">
    <property type="protein sequence ID" value="OAH58467.1"/>
    <property type="molecule type" value="Genomic_DNA"/>
</dbReference>
<dbReference type="OrthoDB" id="1913674at2"/>
<gene>
    <name evidence="1" type="ORF">AWH48_17965</name>
</gene>
<proteinExistence type="predicted"/>
<reference evidence="1 2" key="1">
    <citation type="submission" date="2016-01" db="EMBL/GenBank/DDBJ databases">
        <title>Investigation of taxonomic status of Bacillus aminovorans.</title>
        <authorList>
            <person name="Verma A."/>
            <person name="Pal Y."/>
            <person name="Krishnamurthi S."/>
        </authorList>
    </citation>
    <scope>NUCLEOTIDE SEQUENCE [LARGE SCALE GENOMIC DNA]</scope>
    <source>
        <strain evidence="1 2">DSM 4337</strain>
    </source>
</reference>
<organism evidence="1 2">
    <name type="scientific">Domibacillus aminovorans</name>
    <dbReference type="NCBI Taxonomy" id="29332"/>
    <lineage>
        <taxon>Bacteria</taxon>
        <taxon>Bacillati</taxon>
        <taxon>Bacillota</taxon>
        <taxon>Bacilli</taxon>
        <taxon>Bacillales</taxon>
        <taxon>Bacillaceae</taxon>
        <taxon>Domibacillus</taxon>
    </lineage>
</organism>
<keyword evidence="1" id="KW-0167">Capsid protein</keyword>
<dbReference type="Gene3D" id="1.20.1260.10">
    <property type="match status" value="1"/>
</dbReference>
<dbReference type="Proteomes" id="UP000077271">
    <property type="component" value="Unassembled WGS sequence"/>
</dbReference>
<name>A0A177KZ67_9BACI</name>
<dbReference type="RefSeq" id="WP_063974610.1">
    <property type="nucleotide sequence ID" value="NZ_LQWZ01000009.1"/>
</dbReference>
<evidence type="ECO:0000313" key="1">
    <source>
        <dbReference type="EMBL" id="OAH58467.1"/>
    </source>
</evidence>
<sequence>MEQKGLGYHETMEIHELVNLKTVCILKSKAFQGVCFDSDLKAMMEKDVKQSIHQLNELQSLYTGAKTF</sequence>
<comment type="caution">
    <text evidence="1">The sequence shown here is derived from an EMBL/GenBank/DDBJ whole genome shotgun (WGS) entry which is preliminary data.</text>
</comment>
<evidence type="ECO:0000313" key="2">
    <source>
        <dbReference type="Proteomes" id="UP000077271"/>
    </source>
</evidence>
<dbReference type="InterPro" id="IPR012347">
    <property type="entry name" value="Ferritin-like"/>
</dbReference>
<keyword evidence="1" id="KW-0946">Virion</keyword>
<accession>A0A177KZ67</accession>
<dbReference type="AlphaFoldDB" id="A0A177KZ67"/>
<protein>
    <submittedName>
        <fullName evidence="1">Spore coat protein</fullName>
    </submittedName>
</protein>